<dbReference type="Pfam" id="PF13649">
    <property type="entry name" value="Methyltransf_25"/>
    <property type="match status" value="1"/>
</dbReference>
<dbReference type="PANTHER" id="PTHR43861">
    <property type="entry name" value="TRANS-ACONITATE 2-METHYLTRANSFERASE-RELATED"/>
    <property type="match status" value="1"/>
</dbReference>
<keyword evidence="1" id="KW-0489">Methyltransferase</keyword>
<evidence type="ECO:0000256" key="1">
    <source>
        <dbReference type="ARBA" id="ARBA00022603"/>
    </source>
</evidence>
<proteinExistence type="predicted"/>
<dbReference type="SUPFAM" id="SSF53335">
    <property type="entry name" value="S-adenosyl-L-methionine-dependent methyltransferases"/>
    <property type="match status" value="1"/>
</dbReference>
<dbReference type="PANTHER" id="PTHR43861:SF1">
    <property type="entry name" value="TRANS-ACONITATE 2-METHYLTRANSFERASE"/>
    <property type="match status" value="1"/>
</dbReference>
<evidence type="ECO:0000313" key="4">
    <source>
        <dbReference type="EMBL" id="SER79899.1"/>
    </source>
</evidence>
<keyword evidence="4" id="KW-0830">Ubiquinone</keyword>
<dbReference type="RefSeq" id="WP_245729747.1">
    <property type="nucleotide sequence ID" value="NZ_FOGV01000006.1"/>
</dbReference>
<comment type="caution">
    <text evidence="4">The sequence shown here is derived from an EMBL/GenBank/DDBJ whole genome shotgun (WGS) entry which is preliminary data.</text>
</comment>
<accession>A0A1H9S6V8</accession>
<evidence type="ECO:0000256" key="2">
    <source>
        <dbReference type="ARBA" id="ARBA00022679"/>
    </source>
</evidence>
<reference evidence="5" key="1">
    <citation type="submission" date="2016-10" db="EMBL/GenBank/DDBJ databases">
        <authorList>
            <person name="de Groot N.N."/>
        </authorList>
    </citation>
    <scope>NUCLEOTIDE SEQUENCE [LARGE SCALE GENOMIC DNA]</scope>
    <source>
        <strain evidence="5">10nlg</strain>
    </source>
</reference>
<dbReference type="STRING" id="1464123.SAMN05444126_10642"/>
<keyword evidence="2" id="KW-0808">Transferase</keyword>
<dbReference type="GO" id="GO:0008168">
    <property type="term" value="F:methyltransferase activity"/>
    <property type="evidence" value="ECO:0007669"/>
    <property type="project" value="UniProtKB-KW"/>
</dbReference>
<dbReference type="AlphaFoldDB" id="A0A1H9S6V8"/>
<dbReference type="InterPro" id="IPR029063">
    <property type="entry name" value="SAM-dependent_MTases_sf"/>
</dbReference>
<feature type="domain" description="Methyltransferase" evidence="3">
    <location>
        <begin position="35"/>
        <end position="130"/>
    </location>
</feature>
<dbReference type="Proteomes" id="UP000199318">
    <property type="component" value="Unassembled WGS sequence"/>
</dbReference>
<dbReference type="Gene3D" id="3.40.50.150">
    <property type="entry name" value="Vaccinia Virus protein VP39"/>
    <property type="match status" value="1"/>
</dbReference>
<organism evidence="4 5">
    <name type="scientific">Salisediminibacterium halotolerans</name>
    <dbReference type="NCBI Taxonomy" id="517425"/>
    <lineage>
        <taxon>Bacteria</taxon>
        <taxon>Bacillati</taxon>
        <taxon>Bacillota</taxon>
        <taxon>Bacilli</taxon>
        <taxon>Bacillales</taxon>
        <taxon>Bacillaceae</taxon>
        <taxon>Salisediminibacterium</taxon>
    </lineage>
</organism>
<protein>
    <submittedName>
        <fullName evidence="4">Ubiquinone/menaquinone biosynthesis C-methylase UbiE</fullName>
    </submittedName>
</protein>
<sequence>MSDHFALLYDRLMADAPYKEWEKLAVQKIPQNGSVLDLGCGTGTLTIYLALSGYNVTGLDLSGDMLAVAQKKAQDERAPVTFVQQDMRELTGFNRLDGVTLFCDGLNYLTDEADVCEVFRRVYDSLTEGGVFVFDVHSPYKMTDVFADGLFGENGEDISYLWFCEQGEKPLSVEHTLTFFVRAFDGRYERVDHELTQRTFLIDDYRKWLEDCGFTDVDISADFGREKPDEASDRIFFSAVKK</sequence>
<dbReference type="Gene3D" id="2.20.25.110">
    <property type="entry name" value="S-adenosyl-L-methionine-dependent methyltransferases"/>
    <property type="match status" value="1"/>
</dbReference>
<dbReference type="InterPro" id="IPR041698">
    <property type="entry name" value="Methyltransf_25"/>
</dbReference>
<gene>
    <name evidence="4" type="ORF">SAMN05444126_10642</name>
</gene>
<dbReference type="EMBL" id="FOGV01000006">
    <property type="protein sequence ID" value="SER79899.1"/>
    <property type="molecule type" value="Genomic_DNA"/>
</dbReference>
<evidence type="ECO:0000313" key="5">
    <source>
        <dbReference type="Proteomes" id="UP000199318"/>
    </source>
</evidence>
<dbReference type="CDD" id="cd02440">
    <property type="entry name" value="AdoMet_MTases"/>
    <property type="match status" value="1"/>
</dbReference>
<dbReference type="GO" id="GO:0032259">
    <property type="term" value="P:methylation"/>
    <property type="evidence" value="ECO:0007669"/>
    <property type="project" value="UniProtKB-KW"/>
</dbReference>
<keyword evidence="5" id="KW-1185">Reference proteome</keyword>
<name>A0A1H9S6V8_9BACI</name>
<evidence type="ECO:0000259" key="3">
    <source>
        <dbReference type="Pfam" id="PF13649"/>
    </source>
</evidence>